<evidence type="ECO:0000256" key="1">
    <source>
        <dbReference type="SAM" id="MobiDB-lite"/>
    </source>
</evidence>
<sequence length="64" mass="6818">MIAPAQRRFHSTNASATNSTTPTGRVLAAVVKVVIAGRRNSFHEKRKTMIDTAAIAGAMHGTKI</sequence>
<comment type="caution">
    <text evidence="2">The sequence shown here is derived from an EMBL/GenBank/DDBJ whole genome shotgun (WGS) entry which is preliminary data.</text>
</comment>
<organism evidence="2">
    <name type="scientific">marine sediment metagenome</name>
    <dbReference type="NCBI Taxonomy" id="412755"/>
    <lineage>
        <taxon>unclassified sequences</taxon>
        <taxon>metagenomes</taxon>
        <taxon>ecological metagenomes</taxon>
    </lineage>
</organism>
<protein>
    <submittedName>
        <fullName evidence="2">Uncharacterized protein</fullName>
    </submittedName>
</protein>
<accession>X1VNA2</accession>
<feature type="compositionally biased region" description="Low complexity" evidence="1">
    <location>
        <begin position="11"/>
        <end position="21"/>
    </location>
</feature>
<evidence type="ECO:0000313" key="2">
    <source>
        <dbReference type="EMBL" id="GAJ10205.1"/>
    </source>
</evidence>
<dbReference type="EMBL" id="BARW01034796">
    <property type="protein sequence ID" value="GAJ10205.1"/>
    <property type="molecule type" value="Genomic_DNA"/>
</dbReference>
<gene>
    <name evidence="2" type="ORF">S12H4_54435</name>
</gene>
<dbReference type="AlphaFoldDB" id="X1VNA2"/>
<reference evidence="2" key="1">
    <citation type="journal article" date="2014" name="Front. Microbiol.">
        <title>High frequency of phylogenetically diverse reductive dehalogenase-homologous genes in deep subseafloor sedimentary metagenomes.</title>
        <authorList>
            <person name="Kawai M."/>
            <person name="Futagami T."/>
            <person name="Toyoda A."/>
            <person name="Takaki Y."/>
            <person name="Nishi S."/>
            <person name="Hori S."/>
            <person name="Arai W."/>
            <person name="Tsubouchi T."/>
            <person name="Morono Y."/>
            <person name="Uchiyama I."/>
            <person name="Ito T."/>
            <person name="Fujiyama A."/>
            <person name="Inagaki F."/>
            <person name="Takami H."/>
        </authorList>
    </citation>
    <scope>NUCLEOTIDE SEQUENCE</scope>
    <source>
        <strain evidence="2">Expedition CK06-06</strain>
    </source>
</reference>
<name>X1VNA2_9ZZZZ</name>
<proteinExistence type="predicted"/>
<feature type="region of interest" description="Disordered" evidence="1">
    <location>
        <begin position="1"/>
        <end position="22"/>
    </location>
</feature>